<evidence type="ECO:0000313" key="6">
    <source>
        <dbReference type="Proteomes" id="UP000589351"/>
    </source>
</evidence>
<dbReference type="Pfam" id="PF00392">
    <property type="entry name" value="GntR"/>
    <property type="match status" value="1"/>
</dbReference>
<proteinExistence type="predicted"/>
<dbReference type="PANTHER" id="PTHR38445:SF10">
    <property type="entry name" value="GNTR-FAMILY TRANSCRIPTIONAL REGULATOR"/>
    <property type="match status" value="1"/>
</dbReference>
<gene>
    <name evidence="5" type="primary">yurK_2</name>
    <name evidence="5" type="ORF">JEODO184_00667</name>
</gene>
<dbReference type="CDD" id="cd07377">
    <property type="entry name" value="WHTH_GntR"/>
    <property type="match status" value="1"/>
</dbReference>
<dbReference type="GO" id="GO:0003700">
    <property type="term" value="F:DNA-binding transcription factor activity"/>
    <property type="evidence" value="ECO:0007669"/>
    <property type="project" value="InterPro"/>
</dbReference>
<keyword evidence="2" id="KW-0238">DNA-binding</keyword>
<dbReference type="GO" id="GO:0003677">
    <property type="term" value="F:DNA binding"/>
    <property type="evidence" value="ECO:0007669"/>
    <property type="project" value="UniProtKB-KW"/>
</dbReference>
<name>A0A6V7R9X3_9STAP</name>
<evidence type="ECO:0000313" key="5">
    <source>
        <dbReference type="EMBL" id="CAD2074269.1"/>
    </source>
</evidence>
<dbReference type="AlphaFoldDB" id="A0A6V7R9X3"/>
<protein>
    <submittedName>
        <fullName evidence="5">Putative HTH-type transcriptional regulator YurK</fullName>
    </submittedName>
</protein>
<organism evidence="5 6">
    <name type="scientific">Jeotgalicoccus meleagridis</name>
    <dbReference type="NCBI Taxonomy" id="2759181"/>
    <lineage>
        <taxon>Bacteria</taxon>
        <taxon>Bacillati</taxon>
        <taxon>Bacillota</taxon>
        <taxon>Bacilli</taxon>
        <taxon>Bacillales</taxon>
        <taxon>Staphylococcaceae</taxon>
        <taxon>Jeotgalicoccus</taxon>
    </lineage>
</organism>
<sequence length="122" mass="14219">MANLLNDKKPIYVQIKDWLADQIIDETIETHDKIPSTNEIVTYFKVNHITVSKGVTQLVEDGILYKKRGVGMFVEEGAREKLLKVRREEFVEDYLKPMLDEAEKLELTKEDIQQLINNRGDQ</sequence>
<dbReference type="EMBL" id="CAJEWD010000004">
    <property type="protein sequence ID" value="CAD2074269.1"/>
    <property type="molecule type" value="Genomic_DNA"/>
</dbReference>
<keyword evidence="1" id="KW-0805">Transcription regulation</keyword>
<dbReference type="Gene3D" id="1.10.10.10">
    <property type="entry name" value="Winged helix-like DNA-binding domain superfamily/Winged helix DNA-binding domain"/>
    <property type="match status" value="1"/>
</dbReference>
<dbReference type="InterPro" id="IPR036388">
    <property type="entry name" value="WH-like_DNA-bd_sf"/>
</dbReference>
<dbReference type="InterPro" id="IPR000524">
    <property type="entry name" value="Tscrpt_reg_HTH_GntR"/>
</dbReference>
<accession>A0A6V7R9X3</accession>
<dbReference type="PROSITE" id="PS50949">
    <property type="entry name" value="HTH_GNTR"/>
    <property type="match status" value="1"/>
</dbReference>
<keyword evidence="6" id="KW-1185">Reference proteome</keyword>
<dbReference type="Proteomes" id="UP000589351">
    <property type="component" value="Unassembled WGS sequence"/>
</dbReference>
<dbReference type="SMART" id="SM00345">
    <property type="entry name" value="HTH_GNTR"/>
    <property type="match status" value="1"/>
</dbReference>
<comment type="caution">
    <text evidence="5">The sequence shown here is derived from an EMBL/GenBank/DDBJ whole genome shotgun (WGS) entry which is preliminary data.</text>
</comment>
<dbReference type="RefSeq" id="WP_185125201.1">
    <property type="nucleotide sequence ID" value="NZ_CAJEWD010000004.1"/>
</dbReference>
<feature type="domain" description="HTH gntR-type" evidence="4">
    <location>
        <begin position="9"/>
        <end position="77"/>
    </location>
</feature>
<evidence type="ECO:0000256" key="3">
    <source>
        <dbReference type="ARBA" id="ARBA00023163"/>
    </source>
</evidence>
<keyword evidence="3" id="KW-0804">Transcription</keyword>
<reference evidence="5 6" key="1">
    <citation type="submission" date="2020-07" db="EMBL/GenBank/DDBJ databases">
        <authorList>
            <person name="Criscuolo A."/>
        </authorList>
    </citation>
    <scope>NUCLEOTIDE SEQUENCE [LARGE SCALE GENOMIC DNA]</scope>
    <source>
        <strain evidence="5">CIP111649</strain>
    </source>
</reference>
<evidence type="ECO:0000256" key="2">
    <source>
        <dbReference type="ARBA" id="ARBA00023125"/>
    </source>
</evidence>
<dbReference type="InterPro" id="IPR036390">
    <property type="entry name" value="WH_DNA-bd_sf"/>
</dbReference>
<evidence type="ECO:0000256" key="1">
    <source>
        <dbReference type="ARBA" id="ARBA00023015"/>
    </source>
</evidence>
<dbReference type="PANTHER" id="PTHR38445">
    <property type="entry name" value="HTH-TYPE TRANSCRIPTIONAL REPRESSOR YTRA"/>
    <property type="match status" value="1"/>
</dbReference>
<evidence type="ECO:0000259" key="4">
    <source>
        <dbReference type="PROSITE" id="PS50949"/>
    </source>
</evidence>
<dbReference type="SUPFAM" id="SSF46785">
    <property type="entry name" value="Winged helix' DNA-binding domain"/>
    <property type="match status" value="1"/>
</dbReference>